<dbReference type="EMBL" id="LNIX01000040">
    <property type="protein sequence ID" value="OXA39228.1"/>
    <property type="molecule type" value="Genomic_DNA"/>
</dbReference>
<keyword evidence="4" id="KW-0010">Activator</keyword>
<dbReference type="Proteomes" id="UP000198287">
    <property type="component" value="Unassembled WGS sequence"/>
</dbReference>
<accession>A0A226D327</accession>
<dbReference type="GO" id="GO:0016592">
    <property type="term" value="C:mediator complex"/>
    <property type="evidence" value="ECO:0007669"/>
    <property type="project" value="TreeGrafter"/>
</dbReference>
<keyword evidence="5" id="KW-0804">Transcription</keyword>
<dbReference type="InterPro" id="IPR048339">
    <property type="entry name" value="Mediator_Med16_C"/>
</dbReference>
<evidence type="ECO:0000256" key="6">
    <source>
        <dbReference type="ARBA" id="ARBA00023242"/>
    </source>
</evidence>
<dbReference type="GO" id="GO:0045893">
    <property type="term" value="P:positive regulation of DNA-templated transcription"/>
    <property type="evidence" value="ECO:0007669"/>
    <property type="project" value="TreeGrafter"/>
</dbReference>
<sequence length="139" mass="15473">MCTKKVDECCLLPSEVQIPNHTAYCPTKSLGMSSSILFSKGSPHQFQFGVLPLKWWVGVEANGNWMDGLRLLWLGRNPAGVKICNRCGCTTLLSLPPRSTANKAWDQRWQKCCPCGGRWKVPAFLPQPKAADADFLNHL</sequence>
<evidence type="ECO:0000256" key="3">
    <source>
        <dbReference type="ARBA" id="ARBA00023015"/>
    </source>
</evidence>
<reference evidence="8 9" key="1">
    <citation type="submission" date="2015-12" db="EMBL/GenBank/DDBJ databases">
        <title>The genome of Folsomia candida.</title>
        <authorList>
            <person name="Faddeeva A."/>
            <person name="Derks M.F."/>
            <person name="Anvar Y."/>
            <person name="Smit S."/>
            <person name="Van Straalen N."/>
            <person name="Roelofs D."/>
        </authorList>
    </citation>
    <scope>NUCLEOTIDE SEQUENCE [LARGE SCALE GENOMIC DNA]</scope>
    <source>
        <strain evidence="8 9">VU population</strain>
        <tissue evidence="8">Whole body</tissue>
    </source>
</reference>
<dbReference type="PANTHER" id="PTHR13224:SF6">
    <property type="entry name" value="MEDIATOR OF RNA POLYMERASE II TRANSCRIPTION SUBUNIT 16"/>
    <property type="match status" value="1"/>
</dbReference>
<keyword evidence="9" id="KW-1185">Reference proteome</keyword>
<keyword evidence="3" id="KW-0805">Transcription regulation</keyword>
<organism evidence="8 9">
    <name type="scientific">Folsomia candida</name>
    <name type="common">Springtail</name>
    <dbReference type="NCBI Taxonomy" id="158441"/>
    <lineage>
        <taxon>Eukaryota</taxon>
        <taxon>Metazoa</taxon>
        <taxon>Ecdysozoa</taxon>
        <taxon>Arthropoda</taxon>
        <taxon>Hexapoda</taxon>
        <taxon>Collembola</taxon>
        <taxon>Entomobryomorpha</taxon>
        <taxon>Isotomoidea</taxon>
        <taxon>Isotomidae</taxon>
        <taxon>Proisotominae</taxon>
        <taxon>Folsomia</taxon>
    </lineage>
</organism>
<dbReference type="Pfam" id="PF20719">
    <property type="entry name" value="Med16_C"/>
    <property type="match status" value="1"/>
</dbReference>
<dbReference type="OrthoDB" id="10018574at2759"/>
<evidence type="ECO:0000256" key="1">
    <source>
        <dbReference type="ARBA" id="ARBA00004123"/>
    </source>
</evidence>
<comment type="similarity">
    <text evidence="2">Belongs to the Mediator complex subunit 16 family.</text>
</comment>
<protein>
    <submittedName>
        <fullName evidence="8">Mediator of RNA polymerase II transcription subunit 16</fullName>
    </submittedName>
</protein>
<dbReference type="AlphaFoldDB" id="A0A226D327"/>
<evidence type="ECO:0000256" key="5">
    <source>
        <dbReference type="ARBA" id="ARBA00023163"/>
    </source>
</evidence>
<evidence type="ECO:0000259" key="7">
    <source>
        <dbReference type="Pfam" id="PF20719"/>
    </source>
</evidence>
<dbReference type="PANTHER" id="PTHR13224">
    <property type="entry name" value="THYROID HORMONE RECEPTOR-ASSOCIATED PROTEIN-RELATED"/>
    <property type="match status" value="1"/>
</dbReference>
<proteinExistence type="inferred from homology"/>
<gene>
    <name evidence="8" type="ORF">Fcan01_26046</name>
</gene>
<evidence type="ECO:0000313" key="9">
    <source>
        <dbReference type="Proteomes" id="UP000198287"/>
    </source>
</evidence>
<evidence type="ECO:0000256" key="4">
    <source>
        <dbReference type="ARBA" id="ARBA00023159"/>
    </source>
</evidence>
<keyword evidence="6" id="KW-0539">Nucleus</keyword>
<evidence type="ECO:0000256" key="2">
    <source>
        <dbReference type="ARBA" id="ARBA00006543"/>
    </source>
</evidence>
<name>A0A226D327_FOLCA</name>
<evidence type="ECO:0000313" key="8">
    <source>
        <dbReference type="EMBL" id="OXA39228.1"/>
    </source>
</evidence>
<feature type="domain" description="Mediator complex subunit 16 C-terminal" evidence="7">
    <location>
        <begin position="60"/>
        <end position="120"/>
    </location>
</feature>
<comment type="caution">
    <text evidence="8">The sequence shown here is derived from an EMBL/GenBank/DDBJ whole genome shotgun (WGS) entry which is preliminary data.</text>
</comment>
<dbReference type="STRING" id="158441.A0A226D327"/>
<dbReference type="InterPro" id="IPR048338">
    <property type="entry name" value="Mediator_Med16"/>
</dbReference>
<comment type="subcellular location">
    <subcellularLocation>
        <location evidence="1">Nucleus</location>
    </subcellularLocation>
</comment>
<dbReference type="OMA" id="EANGNWM"/>